<dbReference type="GO" id="GO:0005739">
    <property type="term" value="C:mitochondrion"/>
    <property type="evidence" value="ECO:0007669"/>
    <property type="project" value="UniProtKB-SubCell"/>
</dbReference>
<keyword evidence="8" id="KW-1185">Reference proteome</keyword>
<dbReference type="OrthoDB" id="277235at2759"/>
<evidence type="ECO:0000313" key="8">
    <source>
        <dbReference type="Proteomes" id="UP001152798"/>
    </source>
</evidence>
<comment type="subcellular location">
    <subcellularLocation>
        <location evidence="4">Mitochondrion</location>
    </subcellularLocation>
</comment>
<dbReference type="SUPFAM" id="SSF46934">
    <property type="entry name" value="UBA-like"/>
    <property type="match status" value="1"/>
</dbReference>
<dbReference type="PROSITE" id="PS01127">
    <property type="entry name" value="EF_TS_2"/>
    <property type="match status" value="1"/>
</dbReference>
<proteinExistence type="inferred from homology"/>
<protein>
    <recommendedName>
        <fullName evidence="4">Elongation factor Ts, mitochondrial</fullName>
        <shortName evidence="4">EF-Ts</shortName>
        <shortName evidence="4">EF-TsMt</shortName>
    </recommendedName>
</protein>
<keyword evidence="3 4" id="KW-0648">Protein biosynthesis</keyword>
<dbReference type="GO" id="GO:0070125">
    <property type="term" value="P:mitochondrial translational elongation"/>
    <property type="evidence" value="ECO:0007669"/>
    <property type="project" value="TreeGrafter"/>
</dbReference>
<dbReference type="GO" id="GO:0003746">
    <property type="term" value="F:translation elongation factor activity"/>
    <property type="evidence" value="ECO:0007669"/>
    <property type="project" value="UniProtKB-UniRule"/>
</dbReference>
<comment type="function">
    <text evidence="4 5">Associates with the EF-Tu.GDP complex and induces the exchange of GDP to GTP. It remains bound to the aminoacyl-tRNA.EF-Tu.GTP complex up to the GTP hydrolysis stage on the ribosome.</text>
</comment>
<keyword evidence="2 4" id="KW-0251">Elongation factor</keyword>
<dbReference type="Pfam" id="PF25025">
    <property type="entry name" value="EF-Ts_N"/>
    <property type="match status" value="1"/>
</dbReference>
<comment type="similarity">
    <text evidence="1 4 5">Belongs to the EF-Ts family.</text>
</comment>
<dbReference type="NCBIfam" id="TIGR00116">
    <property type="entry name" value="tsf"/>
    <property type="match status" value="1"/>
</dbReference>
<evidence type="ECO:0000256" key="1">
    <source>
        <dbReference type="ARBA" id="ARBA00005532"/>
    </source>
</evidence>
<keyword evidence="4" id="KW-0496">Mitochondrion</keyword>
<dbReference type="Proteomes" id="UP001152798">
    <property type="component" value="Chromosome 1"/>
</dbReference>
<evidence type="ECO:0000256" key="3">
    <source>
        <dbReference type="ARBA" id="ARBA00022917"/>
    </source>
</evidence>
<sequence>MISRQISRFFHNTSLLWNVNKSDLAKLRKKTGYTFANCKKALELNNNVEEAEKWLKEQAQSLGWSKASKLEGRKTSQGLVGLLVKENRAVMLEINCETDFVARNKKFKSFVDLSVNSCFHEVSKINTGSELKKVTVAGEELKTLPTPEGKSLSDLSALTISELGENINLRRAIYVTCPEGIQLASYAHPNNNNTTNVLTGKYGAIIAYVADSYDAQRQEWAMQLCQHVVGMNPKTVGIMGEDEPAVDKDDELTMIHQEFLLDPELTVSQFLANSGIKIVDFVRIECGEPLEAVEEPVPIKAVG</sequence>
<name>A0A9P0E260_NEZVI</name>
<evidence type="ECO:0000256" key="4">
    <source>
        <dbReference type="HAMAP-Rule" id="MF_03135"/>
    </source>
</evidence>
<dbReference type="InterPro" id="IPR018101">
    <property type="entry name" value="Transl_elong_Ts_CS"/>
</dbReference>
<dbReference type="EMBL" id="OV725077">
    <property type="protein sequence ID" value="CAH1388433.1"/>
    <property type="molecule type" value="Genomic_DNA"/>
</dbReference>
<accession>A0A9P0E260</accession>
<dbReference type="PANTHER" id="PTHR11741">
    <property type="entry name" value="ELONGATION FACTOR TS"/>
    <property type="match status" value="1"/>
</dbReference>
<dbReference type="SUPFAM" id="SSF54713">
    <property type="entry name" value="Elongation factor Ts (EF-Ts), dimerisation domain"/>
    <property type="match status" value="1"/>
</dbReference>
<evidence type="ECO:0000256" key="5">
    <source>
        <dbReference type="RuleBase" id="RU000642"/>
    </source>
</evidence>
<feature type="domain" description="Translation elongation factor EFTs/EF1B dimerisation" evidence="6">
    <location>
        <begin position="89"/>
        <end position="236"/>
    </location>
</feature>
<dbReference type="Pfam" id="PF00889">
    <property type="entry name" value="EF_TS"/>
    <property type="match status" value="1"/>
</dbReference>
<dbReference type="AlphaFoldDB" id="A0A9P0E260"/>
<gene>
    <name evidence="7" type="ORF">NEZAVI_LOCUS63</name>
</gene>
<evidence type="ECO:0000256" key="2">
    <source>
        <dbReference type="ARBA" id="ARBA00022768"/>
    </source>
</evidence>
<dbReference type="InterPro" id="IPR014039">
    <property type="entry name" value="Transl_elong_EFTs/EF1B_dimer"/>
</dbReference>
<organism evidence="7 8">
    <name type="scientific">Nezara viridula</name>
    <name type="common">Southern green stink bug</name>
    <name type="synonym">Cimex viridulus</name>
    <dbReference type="NCBI Taxonomy" id="85310"/>
    <lineage>
        <taxon>Eukaryota</taxon>
        <taxon>Metazoa</taxon>
        <taxon>Ecdysozoa</taxon>
        <taxon>Arthropoda</taxon>
        <taxon>Hexapoda</taxon>
        <taxon>Insecta</taxon>
        <taxon>Pterygota</taxon>
        <taxon>Neoptera</taxon>
        <taxon>Paraneoptera</taxon>
        <taxon>Hemiptera</taxon>
        <taxon>Heteroptera</taxon>
        <taxon>Panheteroptera</taxon>
        <taxon>Pentatomomorpha</taxon>
        <taxon>Pentatomoidea</taxon>
        <taxon>Pentatomidae</taxon>
        <taxon>Pentatominae</taxon>
        <taxon>Nezara</taxon>
    </lineage>
</organism>
<dbReference type="PANTHER" id="PTHR11741:SF0">
    <property type="entry name" value="ELONGATION FACTOR TS, MITOCHONDRIAL"/>
    <property type="match status" value="1"/>
</dbReference>
<dbReference type="InterPro" id="IPR009060">
    <property type="entry name" value="UBA-like_sf"/>
</dbReference>
<dbReference type="InterPro" id="IPR036402">
    <property type="entry name" value="EF-Ts_dimer_sf"/>
</dbReference>
<dbReference type="CDD" id="cd14275">
    <property type="entry name" value="UBA_EF-Ts"/>
    <property type="match status" value="1"/>
</dbReference>
<evidence type="ECO:0000259" key="6">
    <source>
        <dbReference type="Pfam" id="PF00889"/>
    </source>
</evidence>
<reference evidence="7" key="1">
    <citation type="submission" date="2022-01" db="EMBL/GenBank/DDBJ databases">
        <authorList>
            <person name="King R."/>
        </authorList>
    </citation>
    <scope>NUCLEOTIDE SEQUENCE</scope>
</reference>
<dbReference type="InterPro" id="IPR001816">
    <property type="entry name" value="Transl_elong_EFTs/EF1B"/>
</dbReference>
<dbReference type="Gene3D" id="1.10.8.10">
    <property type="entry name" value="DNA helicase RuvA subunit, C-terminal domain"/>
    <property type="match status" value="1"/>
</dbReference>
<evidence type="ECO:0000313" key="7">
    <source>
        <dbReference type="EMBL" id="CAH1388433.1"/>
    </source>
</evidence>
<dbReference type="HAMAP" id="MF_00050">
    <property type="entry name" value="EF_Ts"/>
    <property type="match status" value="1"/>
</dbReference>
<dbReference type="Gene3D" id="3.30.479.20">
    <property type="entry name" value="Elongation factor Ts, dimerisation domain"/>
    <property type="match status" value="2"/>
</dbReference>